<reference evidence="9" key="1">
    <citation type="submission" date="2016-10" db="EMBL/GenBank/DDBJ databases">
        <authorList>
            <person name="Benchimol M."/>
            <person name="Almeida L.G."/>
            <person name="Vasconcelos A.T."/>
            <person name="Perreira-Neves A."/>
            <person name="Rosa I.A."/>
            <person name="Tasca T."/>
            <person name="Bogo M.R."/>
            <person name="de Souza W."/>
        </authorList>
    </citation>
    <scope>NUCLEOTIDE SEQUENCE [LARGE SCALE GENOMIC DNA]</scope>
    <source>
        <strain evidence="9">K</strain>
    </source>
</reference>
<dbReference type="Proteomes" id="UP000179807">
    <property type="component" value="Unassembled WGS sequence"/>
</dbReference>
<keyword evidence="10" id="KW-1185">Reference proteome</keyword>
<dbReference type="SUPFAM" id="SSF57863">
    <property type="entry name" value="ArfGap/RecO-like zinc finger"/>
    <property type="match status" value="1"/>
</dbReference>
<feature type="domain" description="Arf-GAP" evidence="8">
    <location>
        <begin position="388"/>
        <end position="525"/>
    </location>
</feature>
<dbReference type="PROSITE" id="PS50115">
    <property type="entry name" value="ARFGAP"/>
    <property type="match status" value="1"/>
</dbReference>
<keyword evidence="4" id="KW-0040">ANK repeat</keyword>
<dbReference type="PROSITE" id="PS50088">
    <property type="entry name" value="ANK_REPEAT"/>
    <property type="match status" value="2"/>
</dbReference>
<proteinExistence type="predicted"/>
<dbReference type="EMBL" id="MLAK01000926">
    <property type="protein sequence ID" value="OHT01160.1"/>
    <property type="molecule type" value="Genomic_DNA"/>
</dbReference>
<dbReference type="GO" id="GO:0008270">
    <property type="term" value="F:zinc ion binding"/>
    <property type="evidence" value="ECO:0007669"/>
    <property type="project" value="UniProtKB-KW"/>
</dbReference>
<dbReference type="SUPFAM" id="SSF103657">
    <property type="entry name" value="BAR/IMD domain-like"/>
    <property type="match status" value="1"/>
</dbReference>
<dbReference type="InterPro" id="IPR037278">
    <property type="entry name" value="ARFGAP/RecO"/>
</dbReference>
<dbReference type="SMART" id="SM00248">
    <property type="entry name" value="ANK"/>
    <property type="match status" value="2"/>
</dbReference>
<dbReference type="Gene3D" id="1.25.40.20">
    <property type="entry name" value="Ankyrin repeat-containing domain"/>
    <property type="match status" value="1"/>
</dbReference>
<evidence type="ECO:0000256" key="5">
    <source>
        <dbReference type="PROSITE-ProRule" id="PRU00288"/>
    </source>
</evidence>
<dbReference type="InterPro" id="IPR011993">
    <property type="entry name" value="PH-like_dom_sf"/>
</dbReference>
<dbReference type="PROSITE" id="PS50297">
    <property type="entry name" value="ANK_REP_REGION"/>
    <property type="match status" value="1"/>
</dbReference>
<dbReference type="SUPFAM" id="SSF48403">
    <property type="entry name" value="Ankyrin repeat"/>
    <property type="match status" value="1"/>
</dbReference>
<dbReference type="PANTHER" id="PTHR23180:SF160">
    <property type="entry name" value="ADP-RIBOSYLATION FACTOR GTPASE-ACTIVATING PROTEIN EFFECTOR PROTEIN 1"/>
    <property type="match status" value="1"/>
</dbReference>
<comment type="caution">
    <text evidence="9">The sequence shown here is derived from an EMBL/GenBank/DDBJ whole genome shotgun (WGS) entry which is preliminary data.</text>
</comment>
<evidence type="ECO:0000259" key="7">
    <source>
        <dbReference type="PROSITE" id="PS50003"/>
    </source>
</evidence>
<evidence type="ECO:0000313" key="9">
    <source>
        <dbReference type="EMBL" id="OHT01160.1"/>
    </source>
</evidence>
<dbReference type="Pfam" id="PF00169">
    <property type="entry name" value="PH"/>
    <property type="match status" value="1"/>
</dbReference>
<feature type="repeat" description="ANK" evidence="4">
    <location>
        <begin position="588"/>
        <end position="620"/>
    </location>
</feature>
<dbReference type="PROSITE" id="PS50003">
    <property type="entry name" value="PH_DOMAIN"/>
    <property type="match status" value="1"/>
</dbReference>
<sequence>MSSSSSLPFVSLHESPLYVMEQSHRFTHISGLSTQLQKVTKLLGHYTSLGSQLCGVLKDIIGSLNEIEFVCTNPVFNGLMNSINEIESSLESHFDSITNSSEKVMRKFVKTELPVLTELKKNHMKQKEKYFLNQEKLLSISKKNKKLFDEKQSELDDLLNESTQTFYDFVTKIEQDESEIEGLIARFLLNFPKSFVESTKNLKHVEESLIDKTFSPQKNKADNHHVRENRALMVNSIPVSIKKMHSHLPHNSTNNVTTKQGFLFRKKKGATKKWSRNLFSCANGFLSYSKTVENAHNPTYSMNLAIATVQNNDTDDRLFVFNVVTPEKTLTLQALSLYDYEEWMAVIRNGILYALEKGEVPIPLPSSNLNNSSGSFSLFTNLASSSENFTLESLKTDKTMNCSGSISNFSSYISVDDAVCADCGAPNAEWIIANKAVSICDKCAGVHRGLSGISIIKSLKLDKVDIYYKKMRDFLPENQINKFYESLLENKNELIQPDSDVTKRQQFIERKYVKTEFADKKLPQKDIFTLIKDQDIENLMKFLFIQKLDKIRYPNNFLPLHAAAIAGNPLVVAIILTNSEELNQVDDFGWTPISYATYYNNKQVVEVLLSFHANLNATKSAHPCQIALYSANEDMLDVFNQYVAISEIAVEHANCYEGPFHVDPKISENFSKIPNEDINVDFEKEIQLIHQQHLAKHPVNSNKMTPKDMLQIQKAIENMGKNKGRRKRSLRKEDFQSIVGNLHED</sequence>
<dbReference type="GeneID" id="94825009"/>
<evidence type="ECO:0000259" key="8">
    <source>
        <dbReference type="PROSITE" id="PS50115"/>
    </source>
</evidence>
<dbReference type="GO" id="GO:0005096">
    <property type="term" value="F:GTPase activator activity"/>
    <property type="evidence" value="ECO:0007669"/>
    <property type="project" value="InterPro"/>
</dbReference>
<dbReference type="SMART" id="SM00233">
    <property type="entry name" value="PH"/>
    <property type="match status" value="1"/>
</dbReference>
<evidence type="ECO:0000256" key="4">
    <source>
        <dbReference type="PROSITE-ProRule" id="PRU00023"/>
    </source>
</evidence>
<dbReference type="Gene3D" id="2.30.29.30">
    <property type="entry name" value="Pleckstrin-homology domain (PH domain)/Phosphotyrosine-binding domain (PTB)"/>
    <property type="match status" value="1"/>
</dbReference>
<dbReference type="InterPro" id="IPR004148">
    <property type="entry name" value="BAR_dom"/>
</dbReference>
<gene>
    <name evidence="9" type="ORF">TRFO_01783</name>
</gene>
<dbReference type="InterPro" id="IPR027267">
    <property type="entry name" value="AH/BAR_dom_sf"/>
</dbReference>
<evidence type="ECO:0000313" key="10">
    <source>
        <dbReference type="Proteomes" id="UP000179807"/>
    </source>
</evidence>
<dbReference type="PANTHER" id="PTHR23180">
    <property type="entry name" value="CENTAURIN/ARF"/>
    <property type="match status" value="1"/>
</dbReference>
<name>A0A1J4JRV5_9EUKA</name>
<feature type="region of interest" description="Disordered" evidence="6">
    <location>
        <begin position="718"/>
        <end position="745"/>
    </location>
</feature>
<dbReference type="InterPro" id="IPR038508">
    <property type="entry name" value="ArfGAP_dom_sf"/>
</dbReference>
<organism evidence="9 10">
    <name type="scientific">Tritrichomonas foetus</name>
    <dbReference type="NCBI Taxonomy" id="1144522"/>
    <lineage>
        <taxon>Eukaryota</taxon>
        <taxon>Metamonada</taxon>
        <taxon>Parabasalia</taxon>
        <taxon>Tritrichomonadida</taxon>
        <taxon>Tritrichomonadidae</taxon>
        <taxon>Tritrichomonas</taxon>
    </lineage>
</organism>
<dbReference type="Gene3D" id="1.10.220.150">
    <property type="entry name" value="Arf GTPase activating protein"/>
    <property type="match status" value="1"/>
</dbReference>
<dbReference type="GO" id="GO:0005737">
    <property type="term" value="C:cytoplasm"/>
    <property type="evidence" value="ECO:0007669"/>
    <property type="project" value="InterPro"/>
</dbReference>
<dbReference type="Pfam" id="PF16746">
    <property type="entry name" value="BAR_3"/>
    <property type="match status" value="1"/>
</dbReference>
<accession>A0A1J4JRV5</accession>
<dbReference type="Pfam" id="PF01412">
    <property type="entry name" value="ArfGap"/>
    <property type="match status" value="1"/>
</dbReference>
<dbReference type="InterPro" id="IPR001164">
    <property type="entry name" value="ArfGAP_dom"/>
</dbReference>
<feature type="repeat" description="ANK" evidence="4">
    <location>
        <begin position="555"/>
        <end position="587"/>
    </location>
</feature>
<dbReference type="SUPFAM" id="SSF50729">
    <property type="entry name" value="PH domain-like"/>
    <property type="match status" value="1"/>
</dbReference>
<dbReference type="InterPro" id="IPR002110">
    <property type="entry name" value="Ankyrin_rpt"/>
</dbReference>
<dbReference type="InterPro" id="IPR045258">
    <property type="entry name" value="ACAP1/2/3-like"/>
</dbReference>
<dbReference type="InterPro" id="IPR001849">
    <property type="entry name" value="PH_domain"/>
</dbReference>
<dbReference type="RefSeq" id="XP_068354296.1">
    <property type="nucleotide sequence ID" value="XM_068490305.1"/>
</dbReference>
<evidence type="ECO:0000256" key="6">
    <source>
        <dbReference type="SAM" id="MobiDB-lite"/>
    </source>
</evidence>
<keyword evidence="1" id="KW-0479">Metal-binding</keyword>
<keyword evidence="2 5" id="KW-0863">Zinc-finger</keyword>
<dbReference type="AlphaFoldDB" id="A0A1J4JRV5"/>
<evidence type="ECO:0000256" key="2">
    <source>
        <dbReference type="ARBA" id="ARBA00022771"/>
    </source>
</evidence>
<evidence type="ECO:0000256" key="3">
    <source>
        <dbReference type="ARBA" id="ARBA00022833"/>
    </source>
</evidence>
<dbReference type="Gene3D" id="1.20.1270.60">
    <property type="entry name" value="Arfaptin homology (AH) domain/BAR domain"/>
    <property type="match status" value="1"/>
</dbReference>
<dbReference type="OrthoDB" id="10266696at2759"/>
<protein>
    <submittedName>
        <fullName evidence="9">Centaurin gamma</fullName>
    </submittedName>
</protein>
<evidence type="ECO:0000256" key="1">
    <source>
        <dbReference type="ARBA" id="ARBA00022723"/>
    </source>
</evidence>
<dbReference type="VEuPathDB" id="TrichDB:TRFO_01783"/>
<feature type="domain" description="PH" evidence="7">
    <location>
        <begin position="256"/>
        <end position="352"/>
    </location>
</feature>
<keyword evidence="3" id="KW-0862">Zinc</keyword>
<dbReference type="InterPro" id="IPR036770">
    <property type="entry name" value="Ankyrin_rpt-contain_sf"/>
</dbReference>
<dbReference type="SMART" id="SM00105">
    <property type="entry name" value="ArfGap"/>
    <property type="match status" value="1"/>
</dbReference>
<dbReference type="Pfam" id="PF12796">
    <property type="entry name" value="Ank_2"/>
    <property type="match status" value="1"/>
</dbReference>